<reference evidence="2 3" key="1">
    <citation type="journal article" date="2019" name="Commun. Biol.">
        <title>The bagworm genome reveals a unique fibroin gene that provides high tensile strength.</title>
        <authorList>
            <person name="Kono N."/>
            <person name="Nakamura H."/>
            <person name="Ohtoshi R."/>
            <person name="Tomita M."/>
            <person name="Numata K."/>
            <person name="Arakawa K."/>
        </authorList>
    </citation>
    <scope>NUCLEOTIDE SEQUENCE [LARGE SCALE GENOMIC DNA]</scope>
</reference>
<protein>
    <submittedName>
        <fullName evidence="2">Uncharacterized protein</fullName>
    </submittedName>
</protein>
<dbReference type="EMBL" id="BGZK01000695">
    <property type="protein sequence ID" value="GBP56524.1"/>
    <property type="molecule type" value="Genomic_DNA"/>
</dbReference>
<accession>A0A4C1X2G1</accession>
<evidence type="ECO:0000313" key="3">
    <source>
        <dbReference type="Proteomes" id="UP000299102"/>
    </source>
</evidence>
<feature type="region of interest" description="Disordered" evidence="1">
    <location>
        <begin position="21"/>
        <end position="59"/>
    </location>
</feature>
<sequence length="124" mass="13647">MRTQSPLKEFVTLCSRLTSEGVRTHSVETRPPPPTGRGGGAGGARPARRRPLKGEDTNFLSSLKEGSFQEVEKSYNRKGNLRFKSSNEAGNFLMEGRKAVRELRKNLLVVIASSVNRAAAGRYL</sequence>
<keyword evidence="3" id="KW-1185">Reference proteome</keyword>
<proteinExistence type="predicted"/>
<evidence type="ECO:0000313" key="2">
    <source>
        <dbReference type="EMBL" id="GBP56524.1"/>
    </source>
</evidence>
<comment type="caution">
    <text evidence="2">The sequence shown here is derived from an EMBL/GenBank/DDBJ whole genome shotgun (WGS) entry which is preliminary data.</text>
</comment>
<dbReference type="Proteomes" id="UP000299102">
    <property type="component" value="Unassembled WGS sequence"/>
</dbReference>
<evidence type="ECO:0000256" key="1">
    <source>
        <dbReference type="SAM" id="MobiDB-lite"/>
    </source>
</evidence>
<name>A0A4C1X2G1_EUMVA</name>
<dbReference type="AlphaFoldDB" id="A0A4C1X2G1"/>
<gene>
    <name evidence="2" type="ORF">EVAR_53595_1</name>
</gene>
<organism evidence="2 3">
    <name type="scientific">Eumeta variegata</name>
    <name type="common">Bagworm moth</name>
    <name type="synonym">Eumeta japonica</name>
    <dbReference type="NCBI Taxonomy" id="151549"/>
    <lineage>
        <taxon>Eukaryota</taxon>
        <taxon>Metazoa</taxon>
        <taxon>Ecdysozoa</taxon>
        <taxon>Arthropoda</taxon>
        <taxon>Hexapoda</taxon>
        <taxon>Insecta</taxon>
        <taxon>Pterygota</taxon>
        <taxon>Neoptera</taxon>
        <taxon>Endopterygota</taxon>
        <taxon>Lepidoptera</taxon>
        <taxon>Glossata</taxon>
        <taxon>Ditrysia</taxon>
        <taxon>Tineoidea</taxon>
        <taxon>Psychidae</taxon>
        <taxon>Oiketicinae</taxon>
        <taxon>Eumeta</taxon>
    </lineage>
</organism>